<dbReference type="PROSITE" id="PS00061">
    <property type="entry name" value="ADH_SHORT"/>
    <property type="match status" value="1"/>
</dbReference>
<dbReference type="Pfam" id="PF13561">
    <property type="entry name" value="adh_short_C2"/>
    <property type="match status" value="1"/>
</dbReference>
<dbReference type="PRINTS" id="PR00081">
    <property type="entry name" value="GDHRDH"/>
</dbReference>
<dbReference type="GO" id="GO:0016491">
    <property type="term" value="F:oxidoreductase activity"/>
    <property type="evidence" value="ECO:0007669"/>
    <property type="project" value="UniProtKB-KW"/>
</dbReference>
<evidence type="ECO:0000313" key="4">
    <source>
        <dbReference type="Proteomes" id="UP000308054"/>
    </source>
</evidence>
<reference evidence="3 4" key="1">
    <citation type="journal article" date="2017" name="Int. J. Syst. Evol. Microbiol.">
        <title>Marinicauda algicola sp. nov., isolated from a marine red alga Rhodosorus marinus.</title>
        <authorList>
            <person name="Jeong S.E."/>
            <person name="Jeon S.H."/>
            <person name="Chun B.H."/>
            <person name="Kim D.W."/>
            <person name="Jeon C.O."/>
        </authorList>
    </citation>
    <scope>NUCLEOTIDE SEQUENCE [LARGE SCALE GENOMIC DNA]</scope>
    <source>
        <strain evidence="3 4">JCM 31718</strain>
    </source>
</reference>
<dbReference type="FunFam" id="3.40.50.720:FF:000084">
    <property type="entry name" value="Short-chain dehydrogenase reductase"/>
    <property type="match status" value="1"/>
</dbReference>
<dbReference type="AlphaFoldDB" id="A0A4S2GX48"/>
<accession>A0A4S2GX48</accession>
<sequence>MGRLEGKTALITGATGGIGAATARAFLREGAQVMLVDLDGQRLQDTARRMEGGSRLATAAADVGDESALASAFQAAAGTFGGLDIVFANAGIEGQGGPVESFDQAEFRRVIDTNLIGVWLTMKHAVPMLKARGGGVILATASVAGLVGFPGLCPYVASKHAVCGLVKSAALELGEANIRVNAIAPGPIANAMMERVERTLSPGDPGAMRTGLMGALAIKRYGTNEEVAGLALYLASDEAGYLTGGIYTVDGGFTAA</sequence>
<evidence type="ECO:0000256" key="2">
    <source>
        <dbReference type="ARBA" id="ARBA00023002"/>
    </source>
</evidence>
<dbReference type="InterPro" id="IPR020904">
    <property type="entry name" value="Sc_DH/Rdtase_CS"/>
</dbReference>
<dbReference type="PRINTS" id="PR00080">
    <property type="entry name" value="SDRFAMILY"/>
</dbReference>
<dbReference type="InterPro" id="IPR002347">
    <property type="entry name" value="SDR_fam"/>
</dbReference>
<dbReference type="RefSeq" id="WP_135997241.1">
    <property type="nucleotide sequence ID" value="NZ_CP071057.1"/>
</dbReference>
<protein>
    <submittedName>
        <fullName evidence="3">SDR family oxidoreductase</fullName>
    </submittedName>
</protein>
<dbReference type="PANTHER" id="PTHR24321">
    <property type="entry name" value="DEHYDROGENASES, SHORT CHAIN"/>
    <property type="match status" value="1"/>
</dbReference>
<name>A0A4S2GX48_9PROT</name>
<comment type="caution">
    <text evidence="3">The sequence shown here is derived from an EMBL/GenBank/DDBJ whole genome shotgun (WGS) entry which is preliminary data.</text>
</comment>
<keyword evidence="2" id="KW-0560">Oxidoreductase</keyword>
<dbReference type="OrthoDB" id="9804774at2"/>
<evidence type="ECO:0000256" key="1">
    <source>
        <dbReference type="ARBA" id="ARBA00006484"/>
    </source>
</evidence>
<dbReference type="InterPro" id="IPR036291">
    <property type="entry name" value="NAD(P)-bd_dom_sf"/>
</dbReference>
<proteinExistence type="inferred from homology"/>
<gene>
    <name evidence="3" type="ORF">E5163_14475</name>
</gene>
<dbReference type="Gene3D" id="3.40.50.720">
    <property type="entry name" value="NAD(P)-binding Rossmann-like Domain"/>
    <property type="match status" value="1"/>
</dbReference>
<keyword evidence="4" id="KW-1185">Reference proteome</keyword>
<dbReference type="CDD" id="cd05233">
    <property type="entry name" value="SDR_c"/>
    <property type="match status" value="1"/>
</dbReference>
<dbReference type="EMBL" id="SRXW01000005">
    <property type="protein sequence ID" value="TGY87636.1"/>
    <property type="molecule type" value="Genomic_DNA"/>
</dbReference>
<dbReference type="NCBIfam" id="NF005559">
    <property type="entry name" value="PRK07231.1"/>
    <property type="match status" value="1"/>
</dbReference>
<evidence type="ECO:0000313" key="3">
    <source>
        <dbReference type="EMBL" id="TGY87636.1"/>
    </source>
</evidence>
<dbReference type="SUPFAM" id="SSF51735">
    <property type="entry name" value="NAD(P)-binding Rossmann-fold domains"/>
    <property type="match status" value="1"/>
</dbReference>
<dbReference type="Proteomes" id="UP000308054">
    <property type="component" value="Unassembled WGS sequence"/>
</dbReference>
<comment type="similarity">
    <text evidence="1">Belongs to the short-chain dehydrogenases/reductases (SDR) family.</text>
</comment>
<dbReference type="PANTHER" id="PTHR24321:SF8">
    <property type="entry name" value="ESTRADIOL 17-BETA-DEHYDROGENASE 8-RELATED"/>
    <property type="match status" value="1"/>
</dbReference>
<organism evidence="3 4">
    <name type="scientific">Marinicauda algicola</name>
    <dbReference type="NCBI Taxonomy" id="2029849"/>
    <lineage>
        <taxon>Bacteria</taxon>
        <taxon>Pseudomonadati</taxon>
        <taxon>Pseudomonadota</taxon>
        <taxon>Alphaproteobacteria</taxon>
        <taxon>Maricaulales</taxon>
        <taxon>Maricaulaceae</taxon>
        <taxon>Marinicauda</taxon>
    </lineage>
</organism>